<dbReference type="PANTHER" id="PTHR44591:SF3">
    <property type="entry name" value="RESPONSE REGULATORY DOMAIN-CONTAINING PROTEIN"/>
    <property type="match status" value="1"/>
</dbReference>
<accession>A0A0H5DSY6</accession>
<dbReference type="GO" id="GO:0000160">
    <property type="term" value="P:phosphorelay signal transduction system"/>
    <property type="evidence" value="ECO:0007669"/>
    <property type="project" value="InterPro"/>
</dbReference>
<dbReference type="InterPro" id="IPR011006">
    <property type="entry name" value="CheY-like_superfamily"/>
</dbReference>
<dbReference type="PANTHER" id="PTHR44591">
    <property type="entry name" value="STRESS RESPONSE REGULATOR PROTEIN 1"/>
    <property type="match status" value="1"/>
</dbReference>
<feature type="region of interest" description="Disordered" evidence="3">
    <location>
        <begin position="1"/>
        <end position="58"/>
    </location>
</feature>
<dbReference type="EMBL" id="CWGJ01000028">
    <property type="protein sequence ID" value="CRX39453.1"/>
    <property type="molecule type" value="Genomic_DNA"/>
</dbReference>
<feature type="modified residue" description="4-aspartylphosphate" evidence="2">
    <location>
        <position position="111"/>
    </location>
</feature>
<organism evidence="5 6">
    <name type="scientific">Estrella lausannensis</name>
    <dbReference type="NCBI Taxonomy" id="483423"/>
    <lineage>
        <taxon>Bacteria</taxon>
        <taxon>Pseudomonadati</taxon>
        <taxon>Chlamydiota</taxon>
        <taxon>Chlamydiia</taxon>
        <taxon>Parachlamydiales</taxon>
        <taxon>Candidatus Criblamydiaceae</taxon>
        <taxon>Estrella</taxon>
    </lineage>
</organism>
<sequence length="201" mass="23041">MNPIHHTPPLQNQRPLKRSHHESPPRRISDESNTTEWDSNPLPRMEDDHEPPPLNSKRAKCLYADDNKLLRTMMSKMLATLDIEADIANEGNEAFELLNKNRGQYSFTIFDMEMGEGEMNGHIAIKRWRQKEEESKMEALPMYILTANSDQSMKSNCLTCGATDVLSKPISREKLKEIVKKHLPPTLPERHSSSLHANKSN</sequence>
<dbReference type="SMART" id="SM00448">
    <property type="entry name" value="REC"/>
    <property type="match status" value="1"/>
</dbReference>
<proteinExistence type="predicted"/>
<evidence type="ECO:0000256" key="1">
    <source>
        <dbReference type="ARBA" id="ARBA00022553"/>
    </source>
</evidence>
<evidence type="ECO:0000313" key="6">
    <source>
        <dbReference type="Proteomes" id="UP000220251"/>
    </source>
</evidence>
<protein>
    <submittedName>
        <fullName evidence="5">Two-component system, response regulator</fullName>
    </submittedName>
</protein>
<dbReference type="Proteomes" id="UP000220251">
    <property type="component" value="Unassembled WGS sequence"/>
</dbReference>
<feature type="domain" description="Response regulatory" evidence="4">
    <location>
        <begin position="60"/>
        <end position="183"/>
    </location>
</feature>
<dbReference type="Pfam" id="PF00072">
    <property type="entry name" value="Response_reg"/>
    <property type="match status" value="1"/>
</dbReference>
<dbReference type="RefSeq" id="WP_098039319.1">
    <property type="nucleotide sequence ID" value="NZ_CWGJ01000028.1"/>
</dbReference>
<feature type="region of interest" description="Disordered" evidence="3">
    <location>
        <begin position="180"/>
        <end position="201"/>
    </location>
</feature>
<name>A0A0H5DSY6_9BACT</name>
<dbReference type="AlphaFoldDB" id="A0A0H5DSY6"/>
<keyword evidence="1 2" id="KW-0597">Phosphoprotein</keyword>
<keyword evidence="6" id="KW-1185">Reference proteome</keyword>
<dbReference type="InterPro" id="IPR050595">
    <property type="entry name" value="Bact_response_regulator"/>
</dbReference>
<evidence type="ECO:0000313" key="5">
    <source>
        <dbReference type="EMBL" id="CRX39453.1"/>
    </source>
</evidence>
<evidence type="ECO:0000256" key="2">
    <source>
        <dbReference type="PROSITE-ProRule" id="PRU00169"/>
    </source>
</evidence>
<evidence type="ECO:0000259" key="4">
    <source>
        <dbReference type="PROSITE" id="PS50110"/>
    </source>
</evidence>
<dbReference type="PROSITE" id="PS50110">
    <property type="entry name" value="RESPONSE_REGULATORY"/>
    <property type="match status" value="1"/>
</dbReference>
<dbReference type="Gene3D" id="3.40.50.2300">
    <property type="match status" value="1"/>
</dbReference>
<dbReference type="InterPro" id="IPR001789">
    <property type="entry name" value="Sig_transdc_resp-reg_receiver"/>
</dbReference>
<evidence type="ECO:0000256" key="3">
    <source>
        <dbReference type="SAM" id="MobiDB-lite"/>
    </source>
</evidence>
<dbReference type="SUPFAM" id="SSF52172">
    <property type="entry name" value="CheY-like"/>
    <property type="match status" value="1"/>
</dbReference>
<reference evidence="6" key="1">
    <citation type="submission" date="2015-06" db="EMBL/GenBank/DDBJ databases">
        <authorList>
            <person name="Bertelli C."/>
        </authorList>
    </citation>
    <scope>NUCLEOTIDE SEQUENCE [LARGE SCALE GENOMIC DNA]</scope>
    <source>
        <strain evidence="6">CRIB-30</strain>
    </source>
</reference>
<dbReference type="CDD" id="cd17546">
    <property type="entry name" value="REC_hyHK_CKI1_RcsC-like"/>
    <property type="match status" value="1"/>
</dbReference>
<gene>
    <name evidence="5" type="ORF">ELAC_2132</name>
</gene>
<dbReference type="OrthoDB" id="9789181at2"/>
<feature type="compositionally biased region" description="Basic and acidic residues" evidence="3">
    <location>
        <begin position="21"/>
        <end position="30"/>
    </location>
</feature>